<dbReference type="KEGG" id="alim:106520154"/>
<dbReference type="AlphaFoldDB" id="A0A2I4BII3"/>
<dbReference type="GO" id="GO:0005769">
    <property type="term" value="C:early endosome"/>
    <property type="evidence" value="ECO:0007669"/>
    <property type="project" value="TreeGrafter"/>
</dbReference>
<dbReference type="STRING" id="52670.A0A2I4BII3"/>
<keyword evidence="8" id="KW-1185">Reference proteome</keyword>
<dbReference type="Gene3D" id="2.60.120.920">
    <property type="match status" value="1"/>
</dbReference>
<dbReference type="PROSITE" id="PS50089">
    <property type="entry name" value="ZF_RING_2"/>
    <property type="match status" value="1"/>
</dbReference>
<dbReference type="InterPro" id="IPR001841">
    <property type="entry name" value="Znf_RING"/>
</dbReference>
<proteinExistence type="predicted"/>
<dbReference type="InterPro" id="IPR043136">
    <property type="entry name" value="B30.2/SPRY_sf"/>
</dbReference>
<protein>
    <submittedName>
        <fullName evidence="9">E3 ubiquitin-protein ligase NEURL3</fullName>
    </submittedName>
</protein>
<dbReference type="FunFam" id="2.60.120.920:FF:000005">
    <property type="entry name" value="Putative E3 ubiquitin-protein ligase NEURL1B"/>
    <property type="match status" value="1"/>
</dbReference>
<dbReference type="GO" id="GO:0008270">
    <property type="term" value="F:zinc ion binding"/>
    <property type="evidence" value="ECO:0007669"/>
    <property type="project" value="UniProtKB-KW"/>
</dbReference>
<evidence type="ECO:0000256" key="1">
    <source>
        <dbReference type="ARBA" id="ARBA00022723"/>
    </source>
</evidence>
<evidence type="ECO:0000256" key="2">
    <source>
        <dbReference type="ARBA" id="ARBA00022737"/>
    </source>
</evidence>
<keyword evidence="1" id="KW-0479">Metal-binding</keyword>
<dbReference type="InParanoid" id="A0A2I4BII3"/>
<feature type="domain" description="NHR" evidence="7">
    <location>
        <begin position="25"/>
        <end position="180"/>
    </location>
</feature>
<dbReference type="Gene3D" id="3.30.40.10">
    <property type="entry name" value="Zinc/RING finger domain, C3HC4 (zinc finger)"/>
    <property type="match status" value="1"/>
</dbReference>
<dbReference type="InterPro" id="IPR013083">
    <property type="entry name" value="Znf_RING/FYVE/PHD"/>
</dbReference>
<keyword evidence="4" id="KW-0862">Zinc</keyword>
<organism evidence="8 9">
    <name type="scientific">Austrofundulus limnaeus</name>
    <name type="common">Annual killifish</name>
    <dbReference type="NCBI Taxonomy" id="52670"/>
    <lineage>
        <taxon>Eukaryota</taxon>
        <taxon>Metazoa</taxon>
        <taxon>Chordata</taxon>
        <taxon>Craniata</taxon>
        <taxon>Vertebrata</taxon>
        <taxon>Euteleostomi</taxon>
        <taxon>Actinopterygii</taxon>
        <taxon>Neopterygii</taxon>
        <taxon>Teleostei</taxon>
        <taxon>Neoteleostei</taxon>
        <taxon>Acanthomorphata</taxon>
        <taxon>Ovalentaria</taxon>
        <taxon>Atherinomorphae</taxon>
        <taxon>Cyprinodontiformes</taxon>
        <taxon>Rivulidae</taxon>
        <taxon>Austrofundulus</taxon>
    </lineage>
</organism>
<dbReference type="OrthoDB" id="6078042at2759"/>
<evidence type="ECO:0000256" key="5">
    <source>
        <dbReference type="PROSITE-ProRule" id="PRU00175"/>
    </source>
</evidence>
<feature type="domain" description="RING-type" evidence="6">
    <location>
        <begin position="232"/>
        <end position="270"/>
    </location>
</feature>
<dbReference type="Proteomes" id="UP000192220">
    <property type="component" value="Unplaced"/>
</dbReference>
<dbReference type="Pfam" id="PF07177">
    <property type="entry name" value="Neuralized"/>
    <property type="match status" value="1"/>
</dbReference>
<evidence type="ECO:0000259" key="6">
    <source>
        <dbReference type="PROSITE" id="PS50089"/>
    </source>
</evidence>
<dbReference type="PANTHER" id="PTHR12429">
    <property type="entry name" value="NEURALIZED"/>
    <property type="match status" value="1"/>
</dbReference>
<evidence type="ECO:0000256" key="3">
    <source>
        <dbReference type="ARBA" id="ARBA00022771"/>
    </source>
</evidence>
<gene>
    <name evidence="9" type="primary">LOC106520154</name>
</gene>
<dbReference type="Pfam" id="PF13920">
    <property type="entry name" value="zf-C3HC4_3"/>
    <property type="match status" value="1"/>
</dbReference>
<dbReference type="GO" id="GO:0061630">
    <property type="term" value="F:ubiquitin protein ligase activity"/>
    <property type="evidence" value="ECO:0007669"/>
    <property type="project" value="TreeGrafter"/>
</dbReference>
<dbReference type="PANTHER" id="PTHR12429:SF36">
    <property type="entry name" value="E3 UBIQUITIN-PROTEIN LIGASE NEURL3"/>
    <property type="match status" value="1"/>
</dbReference>
<keyword evidence="3 5" id="KW-0863">Zinc-finger</keyword>
<dbReference type="GO" id="GO:0070086">
    <property type="term" value="P:ubiquitin-dependent endocytosis"/>
    <property type="evidence" value="ECO:0007669"/>
    <property type="project" value="TreeGrafter"/>
</dbReference>
<name>A0A2I4BII3_AUSLI</name>
<evidence type="ECO:0000313" key="8">
    <source>
        <dbReference type="Proteomes" id="UP000192220"/>
    </source>
</evidence>
<evidence type="ECO:0000259" key="7">
    <source>
        <dbReference type="PROSITE" id="PS51065"/>
    </source>
</evidence>
<dbReference type="RefSeq" id="XP_013867559.1">
    <property type="nucleotide sequence ID" value="XM_014012105.1"/>
</dbReference>
<evidence type="ECO:0000256" key="4">
    <source>
        <dbReference type="ARBA" id="ARBA00022833"/>
    </source>
</evidence>
<accession>A0A2I4BII3</accession>
<reference evidence="9" key="1">
    <citation type="submission" date="2025-08" db="UniProtKB">
        <authorList>
            <consortium name="RefSeq"/>
        </authorList>
    </citation>
    <scope>IDENTIFICATION</scope>
    <source>
        <strain evidence="9">Quisiro</strain>
    </source>
</reference>
<sequence>MMIDNKDSGSSPTTVHKCNWRCLGPLTFHGQVVGSKIRLSQGGRLAERNEDTFRDGLVFSNRPVKPDERIRFRVHSCVSRWMGAVRVGFTNVPPSSRSQPLPGMAIPDLTGDSSHWAAPVDESLCPTGSVLEFWVSSSGKILCAVNNKVFNLLSGVDVSKPLWAMIDVYGQTSSICLLGSEKKGWFRHKTSCPAPDALTIPYTSFRPDHIDLENGDDSVSCLNLEIPSESCCVVCMVRESTFTLPCGHRCLCHHCTSRVLEQFGFCPLCRKEIIVSS</sequence>
<dbReference type="InterPro" id="IPR006573">
    <property type="entry name" value="NHR_dom"/>
</dbReference>
<keyword evidence="2" id="KW-0677">Repeat</keyword>
<dbReference type="GeneID" id="106520154"/>
<dbReference type="SUPFAM" id="SSF57850">
    <property type="entry name" value="RING/U-box"/>
    <property type="match status" value="1"/>
</dbReference>
<evidence type="ECO:0000313" key="9">
    <source>
        <dbReference type="RefSeq" id="XP_013867559.1"/>
    </source>
</evidence>
<dbReference type="SMART" id="SM00588">
    <property type="entry name" value="NEUZ"/>
    <property type="match status" value="1"/>
</dbReference>
<dbReference type="PROSITE" id="PS51065">
    <property type="entry name" value="NHR"/>
    <property type="match status" value="1"/>
</dbReference>
<dbReference type="InterPro" id="IPR037962">
    <property type="entry name" value="Neuralized"/>
</dbReference>